<evidence type="ECO:0000256" key="2">
    <source>
        <dbReference type="ARBA" id="ARBA00004922"/>
    </source>
</evidence>
<evidence type="ECO:0000256" key="7">
    <source>
        <dbReference type="ARBA" id="ARBA00022824"/>
    </source>
</evidence>
<reference evidence="19" key="1">
    <citation type="submission" date="2025-08" db="UniProtKB">
        <authorList>
            <consortium name="RefSeq"/>
        </authorList>
    </citation>
    <scope>IDENTIFICATION</scope>
</reference>
<dbReference type="GO" id="GO:0005789">
    <property type="term" value="C:endoplasmic reticulum membrane"/>
    <property type="evidence" value="ECO:0007669"/>
    <property type="project" value="UniProtKB-SubCell"/>
</dbReference>
<dbReference type="InterPro" id="IPR001503">
    <property type="entry name" value="Glyco_trans_10"/>
</dbReference>
<dbReference type="GO" id="GO:0046920">
    <property type="term" value="F:alpha-(1-&gt;3)-fucosyltransferase activity"/>
    <property type="evidence" value="ECO:0007669"/>
    <property type="project" value="TreeGrafter"/>
</dbReference>
<dbReference type="PANTHER" id="PTHR11929">
    <property type="entry name" value="ALPHA- 1,3 -FUCOSYLTRANSFERASE"/>
    <property type="match status" value="1"/>
</dbReference>
<evidence type="ECO:0000256" key="4">
    <source>
        <dbReference type="ARBA" id="ARBA00022676"/>
    </source>
</evidence>
<dbReference type="GeneID" id="105912637"/>
<evidence type="ECO:0000256" key="12">
    <source>
        <dbReference type="ARBA" id="ARBA00047273"/>
    </source>
</evidence>
<keyword evidence="9" id="KW-1133">Transmembrane helix</keyword>
<comment type="function">
    <text evidence="14">Protein O-fucosyltransferase that specifically catalyzes O-fucosylation of serine or threonine residues in EMI domains of target proteins. Attaches fucose through an O-glycosidic linkage. O-fucosylation of EMI domain-containing proteins may be required for facilitating protein folding and secretion.</text>
</comment>
<evidence type="ECO:0000256" key="10">
    <source>
        <dbReference type="ARBA" id="ARBA00023136"/>
    </source>
</evidence>
<feature type="domain" description="Fucosyltransferase C-terminal" evidence="16">
    <location>
        <begin position="185"/>
        <end position="358"/>
    </location>
</feature>
<keyword evidence="7" id="KW-0256">Endoplasmic reticulum</keyword>
<dbReference type="PANTHER" id="PTHR11929:SF245">
    <property type="entry name" value="FUCOSYLTRANSFERASE"/>
    <property type="match status" value="1"/>
</dbReference>
<keyword evidence="10" id="KW-0472">Membrane</keyword>
<evidence type="ECO:0000313" key="19">
    <source>
        <dbReference type="RefSeq" id="XP_042565275.1"/>
    </source>
</evidence>
<dbReference type="KEGG" id="char:105912637"/>
<dbReference type="FunFam" id="3.40.50.11660:FF:000002">
    <property type="entry name" value="Alpha-(1,3)-fucosyltransferase"/>
    <property type="match status" value="1"/>
</dbReference>
<keyword evidence="11" id="KW-0325">Glycoprotein</keyword>
<gene>
    <name evidence="19" type="primary">LOC105912637</name>
</gene>
<evidence type="ECO:0000256" key="6">
    <source>
        <dbReference type="ARBA" id="ARBA00022692"/>
    </source>
</evidence>
<evidence type="ECO:0000256" key="3">
    <source>
        <dbReference type="ARBA" id="ARBA00008919"/>
    </source>
</evidence>
<comment type="similarity">
    <text evidence="3 15">Belongs to the glycosyltransferase 10 family.</text>
</comment>
<evidence type="ECO:0000256" key="1">
    <source>
        <dbReference type="ARBA" id="ARBA00004648"/>
    </source>
</evidence>
<protein>
    <recommendedName>
        <fullName evidence="15">Fucosyltransferase</fullName>
        <ecNumber evidence="15">2.4.1.-</ecNumber>
    </recommendedName>
</protein>
<dbReference type="Pfam" id="PF17039">
    <property type="entry name" value="Glyco_tran_10_N"/>
    <property type="match status" value="1"/>
</dbReference>
<dbReference type="Proteomes" id="UP000515152">
    <property type="component" value="Chromosome 12"/>
</dbReference>
<dbReference type="Pfam" id="PF00852">
    <property type="entry name" value="Glyco_transf_10"/>
    <property type="match status" value="1"/>
</dbReference>
<comment type="catalytic activity">
    <reaction evidence="13">
        <text>L-seryl-[protein] + GDP-beta-L-fucose = 3-O-(alpha-L-fucosyl)-L-seryl-[protein] + GDP + H(+)</text>
        <dbReference type="Rhea" id="RHEA:63644"/>
        <dbReference type="Rhea" id="RHEA-COMP:9863"/>
        <dbReference type="Rhea" id="RHEA-COMP:17914"/>
        <dbReference type="ChEBI" id="CHEBI:15378"/>
        <dbReference type="ChEBI" id="CHEBI:29999"/>
        <dbReference type="ChEBI" id="CHEBI:57273"/>
        <dbReference type="ChEBI" id="CHEBI:58189"/>
        <dbReference type="ChEBI" id="CHEBI:189632"/>
        <dbReference type="EC" id="2.4.1.221"/>
    </reaction>
    <physiologicalReaction direction="left-to-right" evidence="13">
        <dbReference type="Rhea" id="RHEA:63645"/>
    </physiologicalReaction>
</comment>
<dbReference type="RefSeq" id="XP_042565275.1">
    <property type="nucleotide sequence ID" value="XM_042709341.1"/>
</dbReference>
<evidence type="ECO:0000259" key="16">
    <source>
        <dbReference type="Pfam" id="PF00852"/>
    </source>
</evidence>
<evidence type="ECO:0000256" key="9">
    <source>
        <dbReference type="ARBA" id="ARBA00022989"/>
    </source>
</evidence>
<evidence type="ECO:0000259" key="17">
    <source>
        <dbReference type="Pfam" id="PF17039"/>
    </source>
</evidence>
<dbReference type="GO" id="GO:0032580">
    <property type="term" value="C:Golgi cisterna membrane"/>
    <property type="evidence" value="ECO:0007669"/>
    <property type="project" value="UniProtKB-SubCell"/>
</dbReference>
<evidence type="ECO:0000256" key="13">
    <source>
        <dbReference type="ARBA" id="ARBA00048647"/>
    </source>
</evidence>
<dbReference type="InterPro" id="IPR055270">
    <property type="entry name" value="Glyco_tran_10_C"/>
</dbReference>
<evidence type="ECO:0000313" key="18">
    <source>
        <dbReference type="Proteomes" id="UP000515152"/>
    </source>
</evidence>
<organism evidence="18 19">
    <name type="scientific">Clupea harengus</name>
    <name type="common">Atlantic herring</name>
    <dbReference type="NCBI Taxonomy" id="7950"/>
    <lineage>
        <taxon>Eukaryota</taxon>
        <taxon>Metazoa</taxon>
        <taxon>Chordata</taxon>
        <taxon>Craniata</taxon>
        <taxon>Vertebrata</taxon>
        <taxon>Euteleostomi</taxon>
        <taxon>Actinopterygii</taxon>
        <taxon>Neopterygii</taxon>
        <taxon>Teleostei</taxon>
        <taxon>Clupei</taxon>
        <taxon>Clupeiformes</taxon>
        <taxon>Clupeoidei</taxon>
        <taxon>Clupeidae</taxon>
        <taxon>Clupea</taxon>
    </lineage>
</organism>
<evidence type="ECO:0000256" key="11">
    <source>
        <dbReference type="ARBA" id="ARBA00023180"/>
    </source>
</evidence>
<feature type="domain" description="Fucosyltransferase N-terminal" evidence="17">
    <location>
        <begin position="57"/>
        <end position="164"/>
    </location>
</feature>
<evidence type="ECO:0000256" key="5">
    <source>
        <dbReference type="ARBA" id="ARBA00022679"/>
    </source>
</evidence>
<comment type="pathway">
    <text evidence="2">Protein modification; protein glycosylation.</text>
</comment>
<sequence>MCVYFTAKNMKLFRSYRWIPMAFVLACLTFFGSLLIQCPSSVNAVQKPEQVILNTTNTIALIWYWPFGMSYNLGANICHDLFEIPNCILVEDRSRFSEADFVIFHHRELSNGQQKLPVHLTRPQKQRWVWFSQECPENNLNMKPLAGHFNFTMSYRLDADITAPSGRLVPQNFGTGLTVEEFIPKDKSSLACWVVSNFSPHHKRTAVYNKLKTIIPVDVYGGAVNKRLDDKTLLPTISRCYFYLAFENSISRDYITEKFWYNALVGGAVPVVLGPPREQYEAVAPKDSFIHVDDFSSVEDLGEFLRKLAEDKQRYASYFNWRLKYTVEPNMWIKRTCEFCSKVSSLQTHKVYKDLDAWQRE</sequence>
<keyword evidence="4 15" id="KW-0328">Glycosyltransferase</keyword>
<evidence type="ECO:0000256" key="15">
    <source>
        <dbReference type="RuleBase" id="RU003832"/>
    </source>
</evidence>
<evidence type="ECO:0000256" key="14">
    <source>
        <dbReference type="ARBA" id="ARBA00058658"/>
    </source>
</evidence>
<keyword evidence="18" id="KW-1185">Reference proteome</keyword>
<proteinExistence type="inferred from homology"/>
<comment type="catalytic activity">
    <reaction evidence="12">
        <text>L-threonyl-[protein] + GDP-beta-L-fucose = 3-O-(alpha-L-fucosyl)-L-threonyl-[protein] + GDP + H(+)</text>
        <dbReference type="Rhea" id="RHEA:70491"/>
        <dbReference type="Rhea" id="RHEA-COMP:11060"/>
        <dbReference type="Rhea" id="RHEA-COMP:17915"/>
        <dbReference type="ChEBI" id="CHEBI:15378"/>
        <dbReference type="ChEBI" id="CHEBI:30013"/>
        <dbReference type="ChEBI" id="CHEBI:57273"/>
        <dbReference type="ChEBI" id="CHEBI:58189"/>
        <dbReference type="ChEBI" id="CHEBI:189631"/>
        <dbReference type="EC" id="2.4.1.221"/>
    </reaction>
    <physiologicalReaction direction="left-to-right" evidence="12">
        <dbReference type="Rhea" id="RHEA:70492"/>
    </physiologicalReaction>
</comment>
<name>A0A8M1KRM3_CLUHA</name>
<dbReference type="InterPro" id="IPR031481">
    <property type="entry name" value="Glyco_tran_10_N"/>
</dbReference>
<accession>A0A8M1KRM3</accession>
<comment type="subcellular location">
    <subcellularLocation>
        <location evidence="1">Endoplasmic reticulum membrane</location>
        <topology evidence="1">Single-pass type II membrane protein</topology>
    </subcellularLocation>
    <subcellularLocation>
        <location evidence="15">Golgi apparatus</location>
        <location evidence="15">Golgi stack membrane</location>
        <topology evidence="15">Single-pass type II membrane protein</topology>
    </subcellularLocation>
</comment>
<dbReference type="AlphaFoldDB" id="A0A8M1KRM3"/>
<keyword evidence="5 15" id="KW-0808">Transferase</keyword>
<dbReference type="OrthoDB" id="427096at2759"/>
<keyword evidence="8" id="KW-0735">Signal-anchor</keyword>
<keyword evidence="6 15" id="KW-0812">Transmembrane</keyword>
<evidence type="ECO:0000256" key="8">
    <source>
        <dbReference type="ARBA" id="ARBA00022968"/>
    </source>
</evidence>
<dbReference type="EC" id="2.4.1.-" evidence="15"/>
<keyword evidence="15" id="KW-0333">Golgi apparatus</keyword>
<dbReference type="GO" id="GO:0046922">
    <property type="term" value="F:peptide-O-fucosyltransferase activity"/>
    <property type="evidence" value="ECO:0007669"/>
    <property type="project" value="UniProtKB-EC"/>
</dbReference>